<evidence type="ECO:0000313" key="7">
    <source>
        <dbReference type="EMBL" id="MFC5585321.1"/>
    </source>
</evidence>
<dbReference type="Gene3D" id="3.30.465.10">
    <property type="match status" value="1"/>
</dbReference>
<feature type="domain" description="FAD-binding PCMH-type" evidence="6">
    <location>
        <begin position="49"/>
        <end position="219"/>
    </location>
</feature>
<keyword evidence="5" id="KW-0560">Oxidoreductase</keyword>
<comment type="caution">
    <text evidence="7">The sequence shown here is derived from an EMBL/GenBank/DDBJ whole genome shotgun (WGS) entry which is preliminary data.</text>
</comment>
<dbReference type="Pfam" id="PF08031">
    <property type="entry name" value="BBE"/>
    <property type="match status" value="1"/>
</dbReference>
<dbReference type="InterPro" id="IPR006093">
    <property type="entry name" value="Oxy_OxRdtase_FAD_BS"/>
</dbReference>
<dbReference type="InterPro" id="IPR036318">
    <property type="entry name" value="FAD-bd_PCMH-like_sf"/>
</dbReference>
<comment type="similarity">
    <text evidence="2">Belongs to the oxygen-dependent FAD-linked oxidoreductase family.</text>
</comment>
<dbReference type="PROSITE" id="PS51387">
    <property type="entry name" value="FAD_PCMH"/>
    <property type="match status" value="1"/>
</dbReference>
<accession>A0ABW0T9L4</accession>
<reference evidence="8" key="1">
    <citation type="journal article" date="2019" name="Int. J. Syst. Evol. Microbiol.">
        <title>The Global Catalogue of Microorganisms (GCM) 10K type strain sequencing project: providing services to taxonomists for standard genome sequencing and annotation.</title>
        <authorList>
            <consortium name="The Broad Institute Genomics Platform"/>
            <consortium name="The Broad Institute Genome Sequencing Center for Infectious Disease"/>
            <person name="Wu L."/>
            <person name="Ma J."/>
        </authorList>
    </citation>
    <scope>NUCLEOTIDE SEQUENCE [LARGE SCALE GENOMIC DNA]</scope>
    <source>
        <strain evidence="8">JCM 3366</strain>
    </source>
</reference>
<gene>
    <name evidence="7" type="ORF">ACFPOD_09365</name>
</gene>
<dbReference type="InterPro" id="IPR016169">
    <property type="entry name" value="FAD-bd_PCMH_sub2"/>
</dbReference>
<sequence length="466" mass="50284">MNYVIRPDTDLSDATGLRLKPLLTEIKGKPISPSDAEYEEARTLANNNWDHRPALIIRVADARDVALTLLFAQKEGVEIAVRSGGHSTCGHGSCPGGIVIDLRDLNALEFAQDQSWAWAGAGLTAGEVTAEVEQRKLIIGFGDAATVGIGGLTLGGGIGYMVRKHGLTIDSVLAFEVVTAAGEVLIADADNHPDLFWALRGGGGNFGVVTRFKYRLNPLPAFTGGPLILPVTPETLTGFVAAAEAAPDELSTIAMVMPAPPMPFLPPEIVGKTVLMGMMAFAGPTDQAEKALAPFRALAKPIADLVGPAPYSSMYMPDDPMLHQSVSIRTTFMDKVTTAQAENMLELIEDSEAPLRMIQVRVMGGAAARIAPEATAFAHRQRKIMTVFLAIDSPETLARNEEWVSRCLKELGDNALGAYVNFLADEGAQRIRHAYPEATWNRLRQIKHRYDPDNIFRLNQNIPPAV</sequence>
<dbReference type="Gene3D" id="3.30.43.10">
    <property type="entry name" value="Uridine Diphospho-n-acetylenolpyruvylglucosamine Reductase, domain 2"/>
    <property type="match status" value="1"/>
</dbReference>
<protein>
    <submittedName>
        <fullName evidence="7">FAD-binding oxidoreductase</fullName>
    </submittedName>
</protein>
<dbReference type="SUPFAM" id="SSF56176">
    <property type="entry name" value="FAD-binding/transporter-associated domain-like"/>
    <property type="match status" value="1"/>
</dbReference>
<proteinExistence type="inferred from homology"/>
<dbReference type="Pfam" id="PF01565">
    <property type="entry name" value="FAD_binding_4"/>
    <property type="match status" value="1"/>
</dbReference>
<dbReference type="InterPro" id="IPR006094">
    <property type="entry name" value="Oxid_FAD_bind_N"/>
</dbReference>
<keyword evidence="3" id="KW-0285">Flavoprotein</keyword>
<dbReference type="PANTHER" id="PTHR42973:SF39">
    <property type="entry name" value="FAD-BINDING PCMH-TYPE DOMAIN-CONTAINING PROTEIN"/>
    <property type="match status" value="1"/>
</dbReference>
<dbReference type="PANTHER" id="PTHR42973">
    <property type="entry name" value="BINDING OXIDOREDUCTASE, PUTATIVE (AFU_ORTHOLOGUE AFUA_1G17690)-RELATED"/>
    <property type="match status" value="1"/>
</dbReference>
<dbReference type="InterPro" id="IPR016167">
    <property type="entry name" value="FAD-bd_PCMH_sub1"/>
</dbReference>
<keyword evidence="4" id="KW-0274">FAD</keyword>
<keyword evidence="8" id="KW-1185">Reference proteome</keyword>
<evidence type="ECO:0000256" key="3">
    <source>
        <dbReference type="ARBA" id="ARBA00022630"/>
    </source>
</evidence>
<evidence type="ECO:0000256" key="2">
    <source>
        <dbReference type="ARBA" id="ARBA00005466"/>
    </source>
</evidence>
<dbReference type="InterPro" id="IPR050416">
    <property type="entry name" value="FAD-linked_Oxidoreductase"/>
</dbReference>
<evidence type="ECO:0000259" key="6">
    <source>
        <dbReference type="PROSITE" id="PS51387"/>
    </source>
</evidence>
<name>A0ABW0T9L4_9HYPH</name>
<dbReference type="PROSITE" id="PS00862">
    <property type="entry name" value="OX2_COVAL_FAD"/>
    <property type="match status" value="1"/>
</dbReference>
<evidence type="ECO:0000256" key="1">
    <source>
        <dbReference type="ARBA" id="ARBA00001974"/>
    </source>
</evidence>
<comment type="cofactor">
    <cofactor evidence="1">
        <name>FAD</name>
        <dbReference type="ChEBI" id="CHEBI:57692"/>
    </cofactor>
</comment>
<dbReference type="SUPFAM" id="SSF55103">
    <property type="entry name" value="FAD-linked oxidases, C-terminal domain"/>
    <property type="match status" value="1"/>
</dbReference>
<evidence type="ECO:0000256" key="4">
    <source>
        <dbReference type="ARBA" id="ARBA00022827"/>
    </source>
</evidence>
<evidence type="ECO:0000256" key="5">
    <source>
        <dbReference type="ARBA" id="ARBA00023002"/>
    </source>
</evidence>
<dbReference type="Gene3D" id="3.40.462.20">
    <property type="match status" value="1"/>
</dbReference>
<organism evidence="7 8">
    <name type="scientific">Nitratireductor kimnyeongensis</name>
    <dbReference type="NCBI Taxonomy" id="430679"/>
    <lineage>
        <taxon>Bacteria</taxon>
        <taxon>Pseudomonadati</taxon>
        <taxon>Pseudomonadota</taxon>
        <taxon>Alphaproteobacteria</taxon>
        <taxon>Hyphomicrobiales</taxon>
        <taxon>Phyllobacteriaceae</taxon>
        <taxon>Nitratireductor</taxon>
    </lineage>
</organism>
<dbReference type="EMBL" id="JBHSNB010000002">
    <property type="protein sequence ID" value="MFC5585321.1"/>
    <property type="molecule type" value="Genomic_DNA"/>
</dbReference>
<dbReference type="InterPro" id="IPR012951">
    <property type="entry name" value="BBE"/>
</dbReference>
<dbReference type="RefSeq" id="WP_223021353.1">
    <property type="nucleotide sequence ID" value="NZ_CP078143.1"/>
</dbReference>
<evidence type="ECO:0000313" key="8">
    <source>
        <dbReference type="Proteomes" id="UP001596107"/>
    </source>
</evidence>
<dbReference type="Proteomes" id="UP001596107">
    <property type="component" value="Unassembled WGS sequence"/>
</dbReference>
<dbReference type="InterPro" id="IPR016164">
    <property type="entry name" value="FAD-linked_Oxase-like_C"/>
</dbReference>
<dbReference type="InterPro" id="IPR016166">
    <property type="entry name" value="FAD-bd_PCMH"/>
</dbReference>